<reference evidence="3" key="1">
    <citation type="journal article" date="2023" name="Commun. Biol.">
        <title>Genome analysis of Parmales, the sister group of diatoms, reveals the evolutionary specialization of diatoms from phago-mixotrophs to photoautotrophs.</title>
        <authorList>
            <person name="Ban H."/>
            <person name="Sato S."/>
            <person name="Yoshikawa S."/>
            <person name="Yamada K."/>
            <person name="Nakamura Y."/>
            <person name="Ichinomiya M."/>
            <person name="Sato N."/>
            <person name="Blanc-Mathieu R."/>
            <person name="Endo H."/>
            <person name="Kuwata A."/>
            <person name="Ogata H."/>
        </authorList>
    </citation>
    <scope>NUCLEOTIDE SEQUENCE [LARGE SCALE GENOMIC DNA]</scope>
</reference>
<feature type="non-terminal residue" evidence="2">
    <location>
        <position position="98"/>
    </location>
</feature>
<dbReference type="GO" id="GO:0005737">
    <property type="term" value="C:cytoplasm"/>
    <property type="evidence" value="ECO:0007669"/>
    <property type="project" value="TreeGrafter"/>
</dbReference>
<dbReference type="PANTHER" id="PTHR23257:SF958">
    <property type="entry name" value="SERINE_THREONINE-PROTEIN KINASE WNK4"/>
    <property type="match status" value="1"/>
</dbReference>
<dbReference type="GO" id="GO:0005524">
    <property type="term" value="F:ATP binding"/>
    <property type="evidence" value="ECO:0007669"/>
    <property type="project" value="InterPro"/>
</dbReference>
<dbReference type="Gene3D" id="1.10.510.10">
    <property type="entry name" value="Transferase(Phosphotransferase) domain 1"/>
    <property type="match status" value="1"/>
</dbReference>
<protein>
    <recommendedName>
        <fullName evidence="1">Protein kinase domain-containing protein</fullName>
    </recommendedName>
</protein>
<dbReference type="EMBL" id="BLQM01000021">
    <property type="protein sequence ID" value="GMH51538.1"/>
    <property type="molecule type" value="Genomic_DNA"/>
</dbReference>
<dbReference type="GO" id="GO:0007165">
    <property type="term" value="P:signal transduction"/>
    <property type="evidence" value="ECO:0007669"/>
    <property type="project" value="TreeGrafter"/>
</dbReference>
<dbReference type="InterPro" id="IPR050167">
    <property type="entry name" value="Ser_Thr_protein_kinase"/>
</dbReference>
<dbReference type="PANTHER" id="PTHR23257">
    <property type="entry name" value="SERINE-THREONINE PROTEIN KINASE"/>
    <property type="match status" value="1"/>
</dbReference>
<gene>
    <name evidence="2" type="ORF">TL16_g01033</name>
</gene>
<evidence type="ECO:0000259" key="1">
    <source>
        <dbReference type="PROSITE" id="PS50011"/>
    </source>
</evidence>
<dbReference type="Pfam" id="PF07714">
    <property type="entry name" value="PK_Tyr_Ser-Thr"/>
    <property type="match status" value="1"/>
</dbReference>
<dbReference type="Proteomes" id="UP001162640">
    <property type="component" value="Unassembled WGS sequence"/>
</dbReference>
<evidence type="ECO:0000313" key="3">
    <source>
        <dbReference type="Proteomes" id="UP001162640"/>
    </source>
</evidence>
<dbReference type="InterPro" id="IPR000719">
    <property type="entry name" value="Prot_kinase_dom"/>
</dbReference>
<dbReference type="PROSITE" id="PS50011">
    <property type="entry name" value="PROTEIN_KINASE_DOM"/>
    <property type="match status" value="1"/>
</dbReference>
<feature type="domain" description="Protein kinase" evidence="1">
    <location>
        <begin position="1"/>
        <end position="98"/>
    </location>
</feature>
<proteinExistence type="predicted"/>
<feature type="non-terminal residue" evidence="2">
    <location>
        <position position="1"/>
    </location>
</feature>
<accession>A0A9W7DUU1</accession>
<evidence type="ECO:0000313" key="2">
    <source>
        <dbReference type="EMBL" id="GMH51538.1"/>
    </source>
</evidence>
<dbReference type="AlphaFoldDB" id="A0A9W7DUU1"/>
<name>A0A9W7DUU1_9STRA</name>
<dbReference type="SUPFAM" id="SSF56112">
    <property type="entry name" value="Protein kinase-like (PK-like)"/>
    <property type="match status" value="1"/>
</dbReference>
<sequence>MTGQCGTYHWMAPEVINSEAYTEKADVYSVGIILWEIYTRAIPYDGMKPVQAAMHVIQGGRLLLPDGTPQWFIHLVHSAWDANPENRPSMAYIQQILE</sequence>
<organism evidence="2 3">
    <name type="scientific">Triparma laevis f. inornata</name>
    <dbReference type="NCBI Taxonomy" id="1714386"/>
    <lineage>
        <taxon>Eukaryota</taxon>
        <taxon>Sar</taxon>
        <taxon>Stramenopiles</taxon>
        <taxon>Ochrophyta</taxon>
        <taxon>Bolidophyceae</taxon>
        <taxon>Parmales</taxon>
        <taxon>Triparmaceae</taxon>
        <taxon>Triparma</taxon>
    </lineage>
</organism>
<comment type="caution">
    <text evidence="2">The sequence shown here is derived from an EMBL/GenBank/DDBJ whole genome shotgun (WGS) entry which is preliminary data.</text>
</comment>
<dbReference type="InterPro" id="IPR001245">
    <property type="entry name" value="Ser-Thr/Tyr_kinase_cat_dom"/>
</dbReference>
<dbReference type="GO" id="GO:0004672">
    <property type="term" value="F:protein kinase activity"/>
    <property type="evidence" value="ECO:0007669"/>
    <property type="project" value="InterPro"/>
</dbReference>
<dbReference type="InterPro" id="IPR011009">
    <property type="entry name" value="Kinase-like_dom_sf"/>
</dbReference>